<feature type="domain" description="DUF551" evidence="1">
    <location>
        <begin position="110"/>
        <end position="178"/>
    </location>
</feature>
<gene>
    <name evidence="2" type="ORF">HA48_14705</name>
</gene>
<evidence type="ECO:0000313" key="2">
    <source>
        <dbReference type="EMBL" id="ORM72403.1"/>
    </source>
</evidence>
<dbReference type="InterPro" id="IPR007539">
    <property type="entry name" value="DUF551"/>
</dbReference>
<protein>
    <recommendedName>
        <fullName evidence="1">DUF551 domain-containing protein</fullName>
    </recommendedName>
</protein>
<reference evidence="2 3" key="1">
    <citation type="journal article" date="2017" name="Antonie Van Leeuwenhoek">
        <title>Phylogenomic resolution of the bacterial genus Pantoea and its relationship with Erwinia and Tatumella.</title>
        <authorList>
            <person name="Palmer M."/>
            <person name="Steenkamp E.T."/>
            <person name="Coetzee M.P."/>
            <person name="Chan W.Y."/>
            <person name="van Zyl E."/>
            <person name="De Maayer P."/>
            <person name="Coutinho T.A."/>
            <person name="Blom J."/>
            <person name="Smits T.H."/>
            <person name="Duffy B."/>
            <person name="Venter S.N."/>
        </authorList>
    </citation>
    <scope>NUCLEOTIDE SEQUENCE [LARGE SCALE GENOMIC DNA]</scope>
    <source>
        <strain evidence="2 3">LMG 26277</strain>
    </source>
</reference>
<accession>A0A1X1D6U5</accession>
<dbReference type="EMBL" id="MLFS01000042">
    <property type="protein sequence ID" value="ORM72403.1"/>
    <property type="molecule type" value="Genomic_DNA"/>
</dbReference>
<dbReference type="Proteomes" id="UP000193104">
    <property type="component" value="Unassembled WGS sequence"/>
</dbReference>
<evidence type="ECO:0000313" key="3">
    <source>
        <dbReference type="Proteomes" id="UP000193104"/>
    </source>
</evidence>
<keyword evidence="3" id="KW-1185">Reference proteome</keyword>
<sequence length="180" mass="20579">MEGFKGTPGKWSFEHNCVSDKDIFCINVMADGCSDICYLQSSEEFLPNREQTLANANLIAAAPELLEALQGLLIRVADDEEYGPDHAITKREPQYLRRLASNHYRREGMEWIKCSEMKPELDGKYLTFGSYGIGTSWYHTAFGRRVFQDCDTNNNEGMTDWDDLAFQVTHWMPLPEPPAE</sequence>
<dbReference type="AlphaFoldDB" id="A0A1X1D6U5"/>
<proteinExistence type="predicted"/>
<comment type="caution">
    <text evidence="2">The sequence shown here is derived from an EMBL/GenBank/DDBJ whole genome shotgun (WGS) entry which is preliminary data.</text>
</comment>
<name>A0A1X1D6U5_9GAMM</name>
<dbReference type="RefSeq" id="WP_128602032.1">
    <property type="nucleotide sequence ID" value="NZ_MLFS01000042.1"/>
</dbReference>
<evidence type="ECO:0000259" key="1">
    <source>
        <dbReference type="Pfam" id="PF04448"/>
    </source>
</evidence>
<dbReference type="Pfam" id="PF04448">
    <property type="entry name" value="DUF551"/>
    <property type="match status" value="1"/>
</dbReference>
<organism evidence="2 3">
    <name type="scientific">Pantoea wallisii</name>
    <dbReference type="NCBI Taxonomy" id="1076551"/>
    <lineage>
        <taxon>Bacteria</taxon>
        <taxon>Pseudomonadati</taxon>
        <taxon>Pseudomonadota</taxon>
        <taxon>Gammaproteobacteria</taxon>
        <taxon>Enterobacterales</taxon>
        <taxon>Erwiniaceae</taxon>
        <taxon>Pantoea</taxon>
    </lineage>
</organism>
<dbReference type="STRING" id="1076551.HA48_14705"/>
<dbReference type="OrthoDB" id="5678344at2"/>